<protein>
    <submittedName>
        <fullName evidence="1">Uncharacterized protein</fullName>
    </submittedName>
</protein>
<evidence type="ECO:0000313" key="1">
    <source>
        <dbReference type="EMBL" id="EFW19369.1"/>
    </source>
</evidence>
<proteinExistence type="predicted"/>
<gene>
    <name evidence="1" type="ORF">CPSG_03753</name>
</gene>
<dbReference type="HOGENOM" id="CLU_2277251_0_0_1"/>
<reference evidence="2" key="1">
    <citation type="journal article" date="2010" name="Genome Res.">
        <title>Population genomic sequencing of Coccidioides fungi reveals recent hybridization and transposon control.</title>
        <authorList>
            <person name="Neafsey D.E."/>
            <person name="Barker B.M."/>
            <person name="Sharpton T.J."/>
            <person name="Stajich J.E."/>
            <person name="Park D.J."/>
            <person name="Whiston E."/>
            <person name="Hung C.-Y."/>
            <person name="McMahan C."/>
            <person name="White J."/>
            <person name="Sykes S."/>
            <person name="Heiman D."/>
            <person name="Young S."/>
            <person name="Zeng Q."/>
            <person name="Abouelleil A."/>
            <person name="Aftuck L."/>
            <person name="Bessette D."/>
            <person name="Brown A."/>
            <person name="FitzGerald M."/>
            <person name="Lui A."/>
            <person name="Macdonald J.P."/>
            <person name="Priest M."/>
            <person name="Orbach M.J."/>
            <person name="Galgiani J.N."/>
            <person name="Kirkland T.N."/>
            <person name="Cole G.T."/>
            <person name="Birren B.W."/>
            <person name="Henn M.R."/>
            <person name="Taylor J.W."/>
            <person name="Rounsley S.D."/>
        </authorList>
    </citation>
    <scope>NUCLEOTIDE SEQUENCE [LARGE SCALE GENOMIC DNA]</scope>
    <source>
        <strain evidence="2">RMSCC 757 / Silveira</strain>
    </source>
</reference>
<sequence>MKTWDLTTCESLPLPLSWRCRQKVHSLCFFCFGTRKQSFSETFEHQTVQHDGLIGIKHYNLQDRANNRFNARYKAQRSLRTIPFSYTSGRFLYNECIRLRER</sequence>
<name>E9D2F5_COCPS</name>
<reference evidence="2" key="2">
    <citation type="submission" date="2010-03" db="EMBL/GenBank/DDBJ databases">
        <title>The genome sequence of Coccidioides posadasii strain Silveira.</title>
        <authorList>
            <consortium name="The Broad Institute Genome Sequencing Center for Infectious Disease"/>
            <person name="Neafsey D."/>
            <person name="Orbach M."/>
            <person name="Henn M.R."/>
            <person name="Cole G.T."/>
            <person name="Galgiani J."/>
            <person name="Gardner M.J."/>
            <person name="Kirkland T.N."/>
            <person name="Taylor J.W."/>
            <person name="Young S.K."/>
            <person name="Zeng Q."/>
            <person name="Koehrsen M."/>
            <person name="Alvarado L."/>
            <person name="Berlin A."/>
            <person name="Borenstein D."/>
            <person name="Chapman S.B."/>
            <person name="Chen Z."/>
            <person name="Engels R."/>
            <person name="Freedman E."/>
            <person name="Gellesch M."/>
            <person name="Goldberg J."/>
            <person name="Griggs A."/>
            <person name="Gujja S."/>
            <person name="Heilman E."/>
            <person name="Heiman D."/>
            <person name="Howarth C."/>
            <person name="Jen D."/>
            <person name="Larson L."/>
            <person name="Mehta T."/>
            <person name="Neiman D."/>
            <person name="Park D."/>
            <person name="Pearson M."/>
            <person name="Richards J."/>
            <person name="Roberts A."/>
            <person name="Saif S."/>
            <person name="Shea T."/>
            <person name="Shenoy N."/>
            <person name="Sisk P."/>
            <person name="Stolte C."/>
            <person name="Sykes S."/>
            <person name="Walk T."/>
            <person name="White J."/>
            <person name="Yandava C."/>
            <person name="Haas B."/>
            <person name="Nusbaum C."/>
            <person name="Birren B."/>
        </authorList>
    </citation>
    <scope>NUCLEOTIDE SEQUENCE [LARGE SCALE GENOMIC DNA]</scope>
    <source>
        <strain evidence="2">RMSCC 757 / Silveira</strain>
    </source>
</reference>
<evidence type="ECO:0000313" key="2">
    <source>
        <dbReference type="Proteomes" id="UP000002497"/>
    </source>
</evidence>
<dbReference type="EMBL" id="GL636490">
    <property type="protein sequence ID" value="EFW19369.1"/>
    <property type="molecule type" value="Genomic_DNA"/>
</dbReference>
<accession>E9D2F5</accession>
<dbReference type="VEuPathDB" id="FungiDB:CPSG_03753"/>
<dbReference type="Proteomes" id="UP000002497">
    <property type="component" value="Unassembled WGS sequence"/>
</dbReference>
<keyword evidence="2" id="KW-1185">Reference proteome</keyword>
<organism evidence="2">
    <name type="scientific">Coccidioides posadasii (strain RMSCC 757 / Silveira)</name>
    <name type="common">Valley fever fungus</name>
    <dbReference type="NCBI Taxonomy" id="443226"/>
    <lineage>
        <taxon>Eukaryota</taxon>
        <taxon>Fungi</taxon>
        <taxon>Dikarya</taxon>
        <taxon>Ascomycota</taxon>
        <taxon>Pezizomycotina</taxon>
        <taxon>Eurotiomycetes</taxon>
        <taxon>Eurotiomycetidae</taxon>
        <taxon>Onygenales</taxon>
        <taxon>Onygenaceae</taxon>
        <taxon>Coccidioides</taxon>
    </lineage>
</organism>
<dbReference type="AlphaFoldDB" id="E9D2F5"/>